<accession>A0ACC0CTF4</accession>
<dbReference type="EMBL" id="MU394350">
    <property type="protein sequence ID" value="KAI6083592.1"/>
    <property type="molecule type" value="Genomic_DNA"/>
</dbReference>
<sequence>MPGYECDGPYPGYFTEHHHTVSPWTELPPDLEPPLPDPVAVFSTYEAQFILTSCLAWMAVLFAVELLLRGRGFGLGDVTDARIITIQRFTYLVFVAHVYWLIAINLGLPFEGL</sequence>
<organism evidence="1 2">
    <name type="scientific">Hypoxylon rubiginosum</name>
    <dbReference type="NCBI Taxonomy" id="110542"/>
    <lineage>
        <taxon>Eukaryota</taxon>
        <taxon>Fungi</taxon>
        <taxon>Dikarya</taxon>
        <taxon>Ascomycota</taxon>
        <taxon>Pezizomycotina</taxon>
        <taxon>Sordariomycetes</taxon>
        <taxon>Xylariomycetidae</taxon>
        <taxon>Xylariales</taxon>
        <taxon>Hypoxylaceae</taxon>
        <taxon>Hypoxylon</taxon>
    </lineage>
</organism>
<dbReference type="Proteomes" id="UP001497680">
    <property type="component" value="Unassembled WGS sequence"/>
</dbReference>
<comment type="caution">
    <text evidence="1">The sequence shown here is derived from an EMBL/GenBank/DDBJ whole genome shotgun (WGS) entry which is preliminary data.</text>
</comment>
<keyword evidence="2" id="KW-1185">Reference proteome</keyword>
<evidence type="ECO:0000313" key="1">
    <source>
        <dbReference type="EMBL" id="KAI6083592.1"/>
    </source>
</evidence>
<reference evidence="1 2" key="1">
    <citation type="journal article" date="2022" name="New Phytol.">
        <title>Ecological generalism drives hyperdiversity of secondary metabolite gene clusters in xylarialean endophytes.</title>
        <authorList>
            <person name="Franco M.E.E."/>
            <person name="Wisecaver J.H."/>
            <person name="Arnold A.E."/>
            <person name="Ju Y.M."/>
            <person name="Slot J.C."/>
            <person name="Ahrendt S."/>
            <person name="Moore L.P."/>
            <person name="Eastman K.E."/>
            <person name="Scott K."/>
            <person name="Konkel Z."/>
            <person name="Mondo S.J."/>
            <person name="Kuo A."/>
            <person name="Hayes R.D."/>
            <person name="Haridas S."/>
            <person name="Andreopoulos B."/>
            <person name="Riley R."/>
            <person name="LaButti K."/>
            <person name="Pangilinan J."/>
            <person name="Lipzen A."/>
            <person name="Amirebrahimi M."/>
            <person name="Yan J."/>
            <person name="Adam C."/>
            <person name="Keymanesh K."/>
            <person name="Ng V."/>
            <person name="Louie K."/>
            <person name="Northen T."/>
            <person name="Drula E."/>
            <person name="Henrissat B."/>
            <person name="Hsieh H.M."/>
            <person name="Youens-Clark K."/>
            <person name="Lutzoni F."/>
            <person name="Miadlikowska J."/>
            <person name="Eastwood D.C."/>
            <person name="Hamelin R.C."/>
            <person name="Grigoriev I.V."/>
            <person name="U'Ren J.M."/>
        </authorList>
    </citation>
    <scope>NUCLEOTIDE SEQUENCE [LARGE SCALE GENOMIC DNA]</scope>
    <source>
        <strain evidence="1 2">ER1909</strain>
    </source>
</reference>
<name>A0ACC0CTF4_9PEZI</name>
<protein>
    <submittedName>
        <fullName evidence="1">Uncharacterized protein</fullName>
    </submittedName>
</protein>
<gene>
    <name evidence="1" type="ORF">F4821DRAFT_262844</name>
</gene>
<evidence type="ECO:0000313" key="2">
    <source>
        <dbReference type="Proteomes" id="UP001497680"/>
    </source>
</evidence>
<proteinExistence type="predicted"/>